<feature type="binding site" evidence="7">
    <location>
        <position position="103"/>
    </location>
    <ligand>
        <name>Zn(2+)</name>
        <dbReference type="ChEBI" id="CHEBI:29105"/>
    </ligand>
</feature>
<dbReference type="InterPro" id="IPR036388">
    <property type="entry name" value="WH-like_DNA-bd_sf"/>
</dbReference>
<comment type="cofactor">
    <cofactor evidence="8">
        <name>Mn(2+)</name>
        <dbReference type="ChEBI" id="CHEBI:29035"/>
    </cofactor>
    <cofactor evidence="8">
        <name>Fe(2+)</name>
        <dbReference type="ChEBI" id="CHEBI:29033"/>
    </cofactor>
    <text evidence="8">Binds 1 Mn(2+) or Fe(2+) ion per subunit.</text>
</comment>
<dbReference type="GO" id="GO:0045892">
    <property type="term" value="P:negative regulation of DNA-templated transcription"/>
    <property type="evidence" value="ECO:0007669"/>
    <property type="project" value="TreeGrafter"/>
</dbReference>
<dbReference type="InterPro" id="IPR002481">
    <property type="entry name" value="FUR"/>
</dbReference>
<sequence>MERCEHGHYVCADTILARAKEAGLRKTKALQAVVTALAEEGTPMPLNDLEKAPGVAGLCDRTTLFRLLNRLSEHGLVRRLGLHERAAYFTLAMPGGHHDYLICKDCGSVEILELACPVKELEEEVARTSGYRNLYHELEIYGVCPACHG</sequence>
<evidence type="ECO:0000256" key="2">
    <source>
        <dbReference type="ARBA" id="ARBA00022491"/>
    </source>
</evidence>
<keyword evidence="5" id="KW-0238">DNA-binding</keyword>
<keyword evidence="10" id="KW-1185">Reference proteome</keyword>
<comment type="caution">
    <text evidence="9">The sequence shown here is derived from an EMBL/GenBank/DDBJ whole genome shotgun (WGS) entry which is preliminary data.</text>
</comment>
<dbReference type="Pfam" id="PF01475">
    <property type="entry name" value="FUR"/>
    <property type="match status" value="1"/>
</dbReference>
<dbReference type="SUPFAM" id="SSF46785">
    <property type="entry name" value="Winged helix' DNA-binding domain"/>
    <property type="match status" value="1"/>
</dbReference>
<organism evidence="9 10">
    <name type="scientific">Roseibacillus ishigakijimensis</name>
    <dbReference type="NCBI Taxonomy" id="454146"/>
    <lineage>
        <taxon>Bacteria</taxon>
        <taxon>Pseudomonadati</taxon>
        <taxon>Verrucomicrobiota</taxon>
        <taxon>Verrucomicrobiia</taxon>
        <taxon>Verrucomicrobiales</taxon>
        <taxon>Verrucomicrobiaceae</taxon>
        <taxon>Roseibacillus</taxon>
    </lineage>
</organism>
<dbReference type="AlphaFoldDB" id="A0A934RRN7"/>
<dbReference type="InterPro" id="IPR043135">
    <property type="entry name" value="Fur_C"/>
</dbReference>
<evidence type="ECO:0000256" key="3">
    <source>
        <dbReference type="ARBA" id="ARBA00022833"/>
    </source>
</evidence>
<evidence type="ECO:0000256" key="5">
    <source>
        <dbReference type="ARBA" id="ARBA00023125"/>
    </source>
</evidence>
<feature type="binding site" evidence="7">
    <location>
        <position position="147"/>
    </location>
    <ligand>
        <name>Zn(2+)</name>
        <dbReference type="ChEBI" id="CHEBI:29105"/>
    </ligand>
</feature>
<name>A0A934RRN7_9BACT</name>
<gene>
    <name evidence="9" type="ORF">JIN78_06900</name>
</gene>
<evidence type="ECO:0000313" key="9">
    <source>
        <dbReference type="EMBL" id="MBK1833784.1"/>
    </source>
</evidence>
<feature type="binding site" evidence="7">
    <location>
        <position position="144"/>
    </location>
    <ligand>
        <name>Zn(2+)</name>
        <dbReference type="ChEBI" id="CHEBI:29105"/>
    </ligand>
</feature>
<dbReference type="CDD" id="cd07153">
    <property type="entry name" value="Fur_like"/>
    <property type="match status" value="1"/>
</dbReference>
<dbReference type="GO" id="GO:1900376">
    <property type="term" value="P:regulation of secondary metabolite biosynthetic process"/>
    <property type="evidence" value="ECO:0007669"/>
    <property type="project" value="TreeGrafter"/>
</dbReference>
<dbReference type="EMBL" id="JAENIO010000013">
    <property type="protein sequence ID" value="MBK1833784.1"/>
    <property type="molecule type" value="Genomic_DNA"/>
</dbReference>
<evidence type="ECO:0000313" key="10">
    <source>
        <dbReference type="Proteomes" id="UP000604083"/>
    </source>
</evidence>
<dbReference type="RefSeq" id="WP_200391219.1">
    <property type="nucleotide sequence ID" value="NZ_JAENIO010000013.1"/>
</dbReference>
<dbReference type="InterPro" id="IPR036390">
    <property type="entry name" value="WH_DNA-bd_sf"/>
</dbReference>
<evidence type="ECO:0000256" key="8">
    <source>
        <dbReference type="PIRSR" id="PIRSR602481-2"/>
    </source>
</evidence>
<keyword evidence="8" id="KW-0408">Iron</keyword>
<dbReference type="Gene3D" id="3.30.1490.190">
    <property type="match status" value="1"/>
</dbReference>
<keyword evidence="2" id="KW-0678">Repressor</keyword>
<keyword evidence="6" id="KW-0804">Transcription</keyword>
<feature type="binding site" evidence="8">
    <location>
        <position position="136"/>
    </location>
    <ligand>
        <name>Fe cation</name>
        <dbReference type="ChEBI" id="CHEBI:24875"/>
    </ligand>
</feature>
<dbReference type="GO" id="GO:0003700">
    <property type="term" value="F:DNA-binding transcription factor activity"/>
    <property type="evidence" value="ECO:0007669"/>
    <property type="project" value="InterPro"/>
</dbReference>
<dbReference type="PANTHER" id="PTHR33202">
    <property type="entry name" value="ZINC UPTAKE REGULATION PROTEIN"/>
    <property type="match status" value="1"/>
</dbReference>
<keyword evidence="4" id="KW-0805">Transcription regulation</keyword>
<accession>A0A934RRN7</accession>
<dbReference type="Gene3D" id="1.10.10.10">
    <property type="entry name" value="Winged helix-like DNA-binding domain superfamily/Winged helix DNA-binding domain"/>
    <property type="match status" value="1"/>
</dbReference>
<dbReference type="GO" id="GO:0000976">
    <property type="term" value="F:transcription cis-regulatory region binding"/>
    <property type="evidence" value="ECO:0007669"/>
    <property type="project" value="TreeGrafter"/>
</dbReference>
<evidence type="ECO:0000256" key="7">
    <source>
        <dbReference type="PIRSR" id="PIRSR602481-1"/>
    </source>
</evidence>
<evidence type="ECO:0000256" key="4">
    <source>
        <dbReference type="ARBA" id="ARBA00023015"/>
    </source>
</evidence>
<evidence type="ECO:0000256" key="6">
    <source>
        <dbReference type="ARBA" id="ARBA00023163"/>
    </source>
</evidence>
<dbReference type="PANTHER" id="PTHR33202:SF7">
    <property type="entry name" value="FERRIC UPTAKE REGULATION PROTEIN"/>
    <property type="match status" value="1"/>
</dbReference>
<keyword evidence="3 7" id="KW-0862">Zinc</keyword>
<dbReference type="Proteomes" id="UP000604083">
    <property type="component" value="Unassembled WGS sequence"/>
</dbReference>
<feature type="binding site" evidence="8">
    <location>
        <position position="97"/>
    </location>
    <ligand>
        <name>Fe cation</name>
        <dbReference type="ChEBI" id="CHEBI:24875"/>
    </ligand>
</feature>
<dbReference type="GO" id="GO:0008270">
    <property type="term" value="F:zinc ion binding"/>
    <property type="evidence" value="ECO:0007669"/>
    <property type="project" value="TreeGrafter"/>
</dbReference>
<keyword evidence="7" id="KW-0479">Metal-binding</keyword>
<comment type="cofactor">
    <cofactor evidence="7">
        <name>Zn(2+)</name>
        <dbReference type="ChEBI" id="CHEBI:29105"/>
    </cofactor>
    <text evidence="7">Binds 1 zinc ion per subunit.</text>
</comment>
<feature type="binding site" evidence="7">
    <location>
        <position position="106"/>
    </location>
    <ligand>
        <name>Zn(2+)</name>
        <dbReference type="ChEBI" id="CHEBI:29105"/>
    </ligand>
</feature>
<comment type="similarity">
    <text evidence="1">Belongs to the Fur family.</text>
</comment>
<evidence type="ECO:0000256" key="1">
    <source>
        <dbReference type="ARBA" id="ARBA00007957"/>
    </source>
</evidence>
<feature type="binding site" evidence="8">
    <location>
        <position position="99"/>
    </location>
    <ligand>
        <name>Fe cation</name>
        <dbReference type="ChEBI" id="CHEBI:24875"/>
    </ligand>
</feature>
<proteinExistence type="inferred from homology"/>
<protein>
    <submittedName>
        <fullName evidence="9">Transcriptional repressor</fullName>
    </submittedName>
</protein>
<reference evidence="9" key="1">
    <citation type="submission" date="2021-01" db="EMBL/GenBank/DDBJ databases">
        <title>Modified the classification status of verrucomicrobia.</title>
        <authorList>
            <person name="Feng X."/>
        </authorList>
    </citation>
    <scope>NUCLEOTIDE SEQUENCE</scope>
    <source>
        <strain evidence="9">KCTC 12986</strain>
    </source>
</reference>